<dbReference type="AlphaFoldDB" id="A0A5B6TJX0"/>
<dbReference type="PANTHER" id="PTHR43420">
    <property type="entry name" value="ACETYLTRANSFERASE"/>
    <property type="match status" value="1"/>
</dbReference>
<evidence type="ECO:0000313" key="4">
    <source>
        <dbReference type="EMBL" id="KAA3440573.1"/>
    </source>
</evidence>
<dbReference type="RefSeq" id="WP_149090204.1">
    <property type="nucleotide sequence ID" value="NZ_VKKY01000001.1"/>
</dbReference>
<dbReference type="GO" id="GO:0016747">
    <property type="term" value="F:acyltransferase activity, transferring groups other than amino-acyl groups"/>
    <property type="evidence" value="ECO:0007669"/>
    <property type="project" value="InterPro"/>
</dbReference>
<keyword evidence="2" id="KW-0012">Acyltransferase</keyword>
<evidence type="ECO:0000313" key="5">
    <source>
        <dbReference type="Proteomes" id="UP000324133"/>
    </source>
</evidence>
<dbReference type="InterPro" id="IPR016181">
    <property type="entry name" value="Acyl_CoA_acyltransferase"/>
</dbReference>
<dbReference type="InterPro" id="IPR000182">
    <property type="entry name" value="GNAT_dom"/>
</dbReference>
<accession>A0A5B6TJX0</accession>
<keyword evidence="5" id="KW-1185">Reference proteome</keyword>
<protein>
    <submittedName>
        <fullName evidence="4">GNAT family N-acetyltransferase</fullName>
    </submittedName>
</protein>
<gene>
    <name evidence="4" type="ORF">FOA19_07960</name>
</gene>
<proteinExistence type="predicted"/>
<dbReference type="PANTHER" id="PTHR43420:SF47">
    <property type="entry name" value="N-ACETYLTRANSFERASE DOMAIN-CONTAINING PROTEIN"/>
    <property type="match status" value="1"/>
</dbReference>
<dbReference type="Pfam" id="PF00583">
    <property type="entry name" value="Acetyltransf_1"/>
    <property type="match status" value="1"/>
</dbReference>
<organism evidence="4 5">
    <name type="scientific">Rufibacter hautae</name>
    <dbReference type="NCBI Taxonomy" id="2595005"/>
    <lineage>
        <taxon>Bacteria</taxon>
        <taxon>Pseudomonadati</taxon>
        <taxon>Bacteroidota</taxon>
        <taxon>Cytophagia</taxon>
        <taxon>Cytophagales</taxon>
        <taxon>Hymenobacteraceae</taxon>
        <taxon>Rufibacter</taxon>
    </lineage>
</organism>
<keyword evidence="1 4" id="KW-0808">Transferase</keyword>
<evidence type="ECO:0000256" key="1">
    <source>
        <dbReference type="ARBA" id="ARBA00022679"/>
    </source>
</evidence>
<comment type="caution">
    <text evidence="4">The sequence shown here is derived from an EMBL/GenBank/DDBJ whole genome shotgun (WGS) entry which is preliminary data.</text>
</comment>
<dbReference type="SUPFAM" id="SSF55729">
    <property type="entry name" value="Acyl-CoA N-acyltransferases (Nat)"/>
    <property type="match status" value="1"/>
</dbReference>
<dbReference type="PROSITE" id="PS51186">
    <property type="entry name" value="GNAT"/>
    <property type="match status" value="1"/>
</dbReference>
<dbReference type="Gene3D" id="3.40.630.30">
    <property type="match status" value="1"/>
</dbReference>
<sequence length="144" mass="16638">MATPFQIRQISELAEMLQQFPLIQYLNPNMEPERYETLLRLMLPQQYRMVGVFDGDTCLGLSGYWIGTKLYSGKYLEIDNFVVDEQYRSQGIGKLLVDWLTAEATKNQCETLMLDAYVGNNAAHKFYLREGFVIKGFHLLKILG</sequence>
<dbReference type="CDD" id="cd04301">
    <property type="entry name" value="NAT_SF"/>
    <property type="match status" value="1"/>
</dbReference>
<reference evidence="4 5" key="1">
    <citation type="submission" date="2019-07" db="EMBL/GenBank/DDBJ databases">
        <title>Rufibacter sp. nov., isolated from lake sediment.</title>
        <authorList>
            <person name="Qu J.-H."/>
        </authorList>
    </citation>
    <scope>NUCLEOTIDE SEQUENCE [LARGE SCALE GENOMIC DNA]</scope>
    <source>
        <strain evidence="4 5">NBS58-1</strain>
    </source>
</reference>
<evidence type="ECO:0000256" key="2">
    <source>
        <dbReference type="ARBA" id="ARBA00023315"/>
    </source>
</evidence>
<name>A0A5B6TJX0_9BACT</name>
<dbReference type="Proteomes" id="UP000324133">
    <property type="component" value="Unassembled WGS sequence"/>
</dbReference>
<feature type="domain" description="N-acetyltransferase" evidence="3">
    <location>
        <begin position="5"/>
        <end position="144"/>
    </location>
</feature>
<evidence type="ECO:0000259" key="3">
    <source>
        <dbReference type="PROSITE" id="PS51186"/>
    </source>
</evidence>
<dbReference type="InterPro" id="IPR050680">
    <property type="entry name" value="YpeA/RimI_acetyltransf"/>
</dbReference>
<dbReference type="EMBL" id="VKKY01000001">
    <property type="protein sequence ID" value="KAA3440573.1"/>
    <property type="molecule type" value="Genomic_DNA"/>
</dbReference>
<dbReference type="OrthoDB" id="9805924at2"/>